<accession>A0ABP2I9T1</accession>
<comment type="caution">
    <text evidence="2">The sequence shown here is derived from an EMBL/GenBank/DDBJ whole genome shotgun (WGS) entry which is preliminary data.</text>
</comment>
<keyword evidence="2" id="KW-0808">Transferase</keyword>
<dbReference type="Pfam" id="PF00533">
    <property type="entry name" value="BRCT"/>
    <property type="match status" value="1"/>
</dbReference>
<dbReference type="SUPFAM" id="SSF53098">
    <property type="entry name" value="Ribonuclease H-like"/>
    <property type="match status" value="1"/>
</dbReference>
<dbReference type="InterPro" id="IPR012337">
    <property type="entry name" value="RNaseH-like_sf"/>
</dbReference>
<reference evidence="2 3" key="1">
    <citation type="submission" date="2010-04" db="EMBL/GenBank/DDBJ databases">
        <authorList>
            <person name="Weinstock G."/>
            <person name="Sodergren E."/>
            <person name="Clifton S."/>
            <person name="Fulton L."/>
            <person name="Fulton B."/>
            <person name="Courtney L."/>
            <person name="Fronick C."/>
            <person name="Harrison M."/>
            <person name="Strong C."/>
            <person name="Farmer C."/>
            <person name="Delahaunty K."/>
            <person name="Markovic C."/>
            <person name="Hall O."/>
            <person name="Minx P."/>
            <person name="Tomlinson C."/>
            <person name="Mitreva M."/>
            <person name="Hou S."/>
            <person name="Wollam A."/>
            <person name="Pepin K.H."/>
            <person name="Johnson M."/>
            <person name="Bhonagiri V."/>
            <person name="Zhang X."/>
            <person name="Suruliraj S."/>
            <person name="Warren W."/>
            <person name="Chinwalla A."/>
            <person name="Mardis E.R."/>
            <person name="Wilson R.K."/>
        </authorList>
    </citation>
    <scope>NUCLEOTIDE SEQUENCE [LARGE SCALE GENOMIC DNA]</scope>
    <source>
        <strain evidence="2 3">DSM 20306</strain>
    </source>
</reference>
<dbReference type="SUPFAM" id="SSF88659">
    <property type="entry name" value="Sigma3 and sigma4 domains of RNA polymerase sigma factors"/>
    <property type="match status" value="1"/>
</dbReference>
<dbReference type="SMART" id="SM00479">
    <property type="entry name" value="EXOIII"/>
    <property type="match status" value="1"/>
</dbReference>
<dbReference type="Gene3D" id="1.10.10.10">
    <property type="entry name" value="Winged helix-like DNA-binding domain superfamily/Winged helix DNA-binding domain"/>
    <property type="match status" value="1"/>
</dbReference>
<dbReference type="Pfam" id="PF04545">
    <property type="entry name" value="Sigma70_r4"/>
    <property type="match status" value="1"/>
</dbReference>
<evidence type="ECO:0000259" key="1">
    <source>
        <dbReference type="SMART" id="SM00479"/>
    </source>
</evidence>
<dbReference type="EC" id="2.7.7.7" evidence="2"/>
<dbReference type="RefSeq" id="WP_003849110.1">
    <property type="nucleotide sequence ID" value="NZ_CP009244.1"/>
</dbReference>
<evidence type="ECO:0000313" key="2">
    <source>
        <dbReference type="EMBL" id="EFG80187.1"/>
    </source>
</evidence>
<dbReference type="EMBL" id="ADNS01000031">
    <property type="protein sequence ID" value="EFG80187.1"/>
    <property type="molecule type" value="Genomic_DNA"/>
</dbReference>
<dbReference type="GO" id="GO:0004527">
    <property type="term" value="F:exonuclease activity"/>
    <property type="evidence" value="ECO:0007669"/>
    <property type="project" value="UniProtKB-KW"/>
</dbReference>
<dbReference type="SUPFAM" id="SSF158682">
    <property type="entry name" value="TerB-like"/>
    <property type="match status" value="1"/>
</dbReference>
<keyword evidence="2" id="KW-0269">Exonuclease</keyword>
<dbReference type="GO" id="GO:0003887">
    <property type="term" value="F:DNA-directed DNA polymerase activity"/>
    <property type="evidence" value="ECO:0007669"/>
    <property type="project" value="UniProtKB-EC"/>
</dbReference>
<keyword evidence="2" id="KW-0540">Nuclease</keyword>
<dbReference type="InterPro" id="IPR001357">
    <property type="entry name" value="BRCT_dom"/>
</dbReference>
<dbReference type="InterPro" id="IPR007630">
    <property type="entry name" value="RNA_pol_sigma70_r4"/>
</dbReference>
<dbReference type="InterPro" id="IPR036397">
    <property type="entry name" value="RNaseH_sf"/>
</dbReference>
<dbReference type="Gene3D" id="3.30.420.10">
    <property type="entry name" value="Ribonuclease H-like superfamily/Ribonuclease H"/>
    <property type="match status" value="1"/>
</dbReference>
<dbReference type="PANTHER" id="PTHR30231">
    <property type="entry name" value="DNA POLYMERASE III SUBUNIT EPSILON"/>
    <property type="match status" value="1"/>
</dbReference>
<dbReference type="CDD" id="cd06127">
    <property type="entry name" value="DEDDh"/>
    <property type="match status" value="1"/>
</dbReference>
<feature type="domain" description="Exonuclease" evidence="1">
    <location>
        <begin position="6"/>
        <end position="169"/>
    </location>
</feature>
<dbReference type="InterPro" id="IPR036420">
    <property type="entry name" value="BRCT_dom_sf"/>
</dbReference>
<sequence length="1149" mass="127153">MSQHNKFAVVDFEATGLSAADRIVEIGVVLLDNNLEVEQTWDTLVQPNREVPNSFVHKLTTADLEKAPTFEGISAKFASLLDGRTVVAHNASFEEHFMRQEFSRLGVLWPNYGSWIIDTAVLSEKFLNKSQFQEVLAAAGIINKNPHQALSGAMATADLLKWLVDNDSDLILNNKGLSICPSGLPASQPELQRANLHRTDTQKQRENVWLSQLVKNLPEATGESLKHYRALMLEVVSDKTITAEELDKLNTAAAADGIDAADIRSLHREIIRQLAIEARMDGVVTAREIKTLESVAKSLNVDAKVVDEMLEQVSESPLNEPLQLSPGDRIALTGTTEVSREEWNLRATAAGLVVGEVAKNTKVLVASDPGSRNSKAQRARELNIPIVNETKFAALLNTLIDSDTNSSFDFDFGHVDQGSKKLAKVFPWFEEVSDSLPMPGSIAQAWVKHHFSEPIHKISPFLNENSTVDIDSEGSRVVRGIQERYPNILEASAELVGDAPGVGKLKLQSVIVSVIYAAIDASEQETVESEIKQRLGSNEWGELAADIYATDDNSISAVYDDAASHNEVLESRVDLEVQDRIDAILHEKYKSISLGFGWIALQNDMVPTKDTIDLPSGLGHYLDDVDQLFENYPPIRMVFSTAGEELFKSANGDARKLAIIEKRWVGDQTLDELGEQFGITRERVRQLEKQMRDDFNQDGVIYDAVLEKIERFIGHATRLDILRDRFPDLTSQAEPFDFTFGQMFTAVGGAWIVRDGWVFSPNFESDVQRVLHGVKNEYGVAEKKTVAEKVGITENLLNEYLARELNQKVIPIGDELIVDAGSHNSRAVALLSIVDEPLTAEEIQDYLGAVNARSASNQYSNDPRIIKVSGDQWGLADWNLPEFRTIASWITELVDEEAATAAAAGEDPQGVSLDYLLSQAERLRIAENSIRAYAQADGLEIIEGQVLKSANHVKEVIGGSIEESNSVYFHDGQWHLLLTVSSDHLRGSGFGIPRGIGNYYEILIGEKIDLHSPLGDVQVGVNKLKNVAISTIRRFLEVLGSQVGDRVWLKFGDDNTFSVFPAPALRDDLSGFARLYNIMGIDIRDENIKSLLAADKNSTDPAQPESNQQNMLAPINDFLGLSSNAPRRRTVSILRHRNQEDLAEEIQSL</sequence>
<dbReference type="SUPFAM" id="SSF52113">
    <property type="entry name" value="BRCT domain"/>
    <property type="match status" value="1"/>
</dbReference>
<proteinExistence type="predicted"/>
<dbReference type="PANTHER" id="PTHR30231:SF41">
    <property type="entry name" value="DNA POLYMERASE III SUBUNIT EPSILON"/>
    <property type="match status" value="1"/>
</dbReference>
<evidence type="ECO:0000313" key="3">
    <source>
        <dbReference type="Proteomes" id="UP000006015"/>
    </source>
</evidence>
<keyword evidence="3" id="KW-1185">Reference proteome</keyword>
<protein>
    <submittedName>
        <fullName evidence="2">Exonuclease, DNA polymerase III, epsilon subunit family</fullName>
        <ecNumber evidence="2">2.7.7.7</ecNumber>
    </submittedName>
</protein>
<gene>
    <name evidence="2" type="ORF">HMPREF0281_02278</name>
</gene>
<organism evidence="2 3">
    <name type="scientific">Corynebacterium ammoniagenes DSM 20306</name>
    <dbReference type="NCBI Taxonomy" id="649754"/>
    <lineage>
        <taxon>Bacteria</taxon>
        <taxon>Bacillati</taxon>
        <taxon>Actinomycetota</taxon>
        <taxon>Actinomycetes</taxon>
        <taxon>Mycobacteriales</taxon>
        <taxon>Corynebacteriaceae</taxon>
        <taxon>Corynebacterium</taxon>
    </lineage>
</organism>
<dbReference type="InterPro" id="IPR013324">
    <property type="entry name" value="RNA_pol_sigma_r3/r4-like"/>
</dbReference>
<dbReference type="Gene3D" id="3.40.50.10190">
    <property type="entry name" value="BRCT domain"/>
    <property type="match status" value="1"/>
</dbReference>
<dbReference type="Pfam" id="PF00929">
    <property type="entry name" value="RNase_T"/>
    <property type="match status" value="1"/>
</dbReference>
<keyword evidence="2" id="KW-0548">Nucleotidyltransferase</keyword>
<name>A0ABP2I9T1_CORAM</name>
<dbReference type="InterPro" id="IPR029024">
    <property type="entry name" value="TerB-like"/>
</dbReference>
<dbReference type="InterPro" id="IPR036388">
    <property type="entry name" value="WH-like_DNA-bd_sf"/>
</dbReference>
<keyword evidence="2" id="KW-0378">Hydrolase</keyword>
<dbReference type="InterPro" id="IPR013520">
    <property type="entry name" value="Ribonucl_H"/>
</dbReference>
<dbReference type="Proteomes" id="UP000006015">
    <property type="component" value="Unassembled WGS sequence"/>
</dbReference>